<dbReference type="AlphaFoldDB" id="A0A1R3H877"/>
<name>A0A1R3H877_9ROSI</name>
<accession>A0A1R3H877</accession>
<dbReference type="Proteomes" id="UP000187203">
    <property type="component" value="Unassembled WGS sequence"/>
</dbReference>
<evidence type="ECO:0000313" key="1">
    <source>
        <dbReference type="EMBL" id="OMO66559.1"/>
    </source>
</evidence>
<organism evidence="1 2">
    <name type="scientific">Corchorus olitorius</name>
    <dbReference type="NCBI Taxonomy" id="93759"/>
    <lineage>
        <taxon>Eukaryota</taxon>
        <taxon>Viridiplantae</taxon>
        <taxon>Streptophyta</taxon>
        <taxon>Embryophyta</taxon>
        <taxon>Tracheophyta</taxon>
        <taxon>Spermatophyta</taxon>
        <taxon>Magnoliopsida</taxon>
        <taxon>eudicotyledons</taxon>
        <taxon>Gunneridae</taxon>
        <taxon>Pentapetalae</taxon>
        <taxon>rosids</taxon>
        <taxon>malvids</taxon>
        <taxon>Malvales</taxon>
        <taxon>Malvaceae</taxon>
        <taxon>Grewioideae</taxon>
        <taxon>Apeibeae</taxon>
        <taxon>Corchorus</taxon>
    </lineage>
</organism>
<protein>
    <submittedName>
        <fullName evidence="1">Uncharacterized protein</fullName>
    </submittedName>
</protein>
<proteinExistence type="predicted"/>
<evidence type="ECO:0000313" key="2">
    <source>
        <dbReference type="Proteomes" id="UP000187203"/>
    </source>
</evidence>
<dbReference type="EMBL" id="AWUE01020741">
    <property type="protein sequence ID" value="OMO66559.1"/>
    <property type="molecule type" value="Genomic_DNA"/>
</dbReference>
<reference evidence="2" key="1">
    <citation type="submission" date="2013-09" db="EMBL/GenBank/DDBJ databases">
        <title>Corchorus olitorius genome sequencing.</title>
        <authorList>
            <person name="Alam M."/>
            <person name="Haque M.S."/>
            <person name="Islam M.S."/>
            <person name="Emdad E.M."/>
            <person name="Islam M.M."/>
            <person name="Ahmed B."/>
            <person name="Halim A."/>
            <person name="Hossen Q.M.M."/>
            <person name="Hossain M.Z."/>
            <person name="Ahmed R."/>
            <person name="Khan M.M."/>
            <person name="Islam R."/>
            <person name="Rashid M.M."/>
            <person name="Khan S.A."/>
            <person name="Rahman M.S."/>
            <person name="Alam M."/>
            <person name="Yahiya A.S."/>
            <person name="Khan M.S."/>
            <person name="Azam M.S."/>
            <person name="Haque T."/>
            <person name="Lashkar M.Z.H."/>
            <person name="Akhand A.I."/>
            <person name="Morshed G."/>
            <person name="Roy S."/>
            <person name="Uddin K.S."/>
            <person name="Rabeya T."/>
            <person name="Hossain A.S."/>
            <person name="Chowdhury A."/>
            <person name="Snigdha A.R."/>
            <person name="Mortoza M.S."/>
            <person name="Matin S.A."/>
            <person name="Hoque S.M.E."/>
            <person name="Islam M.K."/>
            <person name="Roy D.K."/>
            <person name="Haider R."/>
            <person name="Moosa M.M."/>
            <person name="Elias S.M."/>
            <person name="Hasan A.M."/>
            <person name="Jahan S."/>
            <person name="Shafiuddin M."/>
            <person name="Mahmood N."/>
            <person name="Shommy N.S."/>
        </authorList>
    </citation>
    <scope>NUCLEOTIDE SEQUENCE [LARGE SCALE GENOMIC DNA]</scope>
    <source>
        <strain evidence="2">cv. O-4</strain>
    </source>
</reference>
<gene>
    <name evidence="1" type="ORF">COLO4_30501</name>
</gene>
<keyword evidence="2" id="KW-1185">Reference proteome</keyword>
<comment type="caution">
    <text evidence="1">The sequence shown here is derived from an EMBL/GenBank/DDBJ whole genome shotgun (WGS) entry which is preliminary data.</text>
</comment>
<sequence>MRNGETRVVDSNPNPIDFPVKDFDLFLRKSFAFNGAHFNVQHPRSVTHLLLGALGLKGVESLLEPSNEQLEEFLYRASIPDC</sequence>